<evidence type="ECO:0000313" key="3">
    <source>
        <dbReference type="EMBL" id="SGZ38282.1"/>
    </source>
</evidence>
<dbReference type="Gene3D" id="1.25.10.10">
    <property type="entry name" value="Leucine-rich Repeat Variant"/>
    <property type="match status" value="2"/>
</dbReference>
<dbReference type="InterPro" id="IPR017106">
    <property type="entry name" value="Coatomer_gsu"/>
</dbReference>
<dbReference type="PANTHER" id="PTHR10261:SF0">
    <property type="entry name" value="COATOMER SUBUNIT GAMMA-2"/>
    <property type="match status" value="1"/>
</dbReference>
<accession>A0A1L0AUS5</accession>
<evidence type="ECO:0000256" key="1">
    <source>
        <dbReference type="PIRNR" id="PIRNR037093"/>
    </source>
</evidence>
<comment type="subcellular location">
    <subcellularLocation>
        <location evidence="1">Cytoplasm</location>
    </subcellularLocation>
    <subcellularLocation>
        <location evidence="1">Golgi apparatus membrane</location>
        <topology evidence="1">Peripheral membrane protein</topology>
        <orientation evidence="1">Cytoplasmic side</orientation>
    </subcellularLocation>
    <subcellularLocation>
        <location evidence="1">Cytoplasmic vesicle</location>
        <location evidence="1">COPI-coated vesicle membrane</location>
        <topology evidence="1">Peripheral membrane protein</topology>
        <orientation evidence="1">Cytoplasmic side</orientation>
    </subcellularLocation>
</comment>
<dbReference type="GO" id="GO:0005793">
    <property type="term" value="C:endoplasmic reticulum-Golgi intermediate compartment"/>
    <property type="evidence" value="ECO:0007669"/>
    <property type="project" value="TreeGrafter"/>
</dbReference>
<dbReference type="EMBL" id="FQNF01000006">
    <property type="protein sequence ID" value="SGZ38282.1"/>
    <property type="molecule type" value="Genomic_DNA"/>
</dbReference>
<dbReference type="InterPro" id="IPR002553">
    <property type="entry name" value="Clathrin/coatomer_adapt-like_N"/>
</dbReference>
<name>A0A1L0AUS5_9ASCO</name>
<dbReference type="GO" id="GO:0005783">
    <property type="term" value="C:endoplasmic reticulum"/>
    <property type="evidence" value="ECO:0007669"/>
    <property type="project" value="TreeGrafter"/>
</dbReference>
<dbReference type="PANTHER" id="PTHR10261">
    <property type="entry name" value="COATOMER SUBUNIT GAMMA"/>
    <property type="match status" value="1"/>
</dbReference>
<dbReference type="GO" id="GO:0030126">
    <property type="term" value="C:COPI vesicle coat"/>
    <property type="evidence" value="ECO:0007669"/>
    <property type="project" value="EnsemblFungi"/>
</dbReference>
<dbReference type="Proteomes" id="UP000183365">
    <property type="component" value="Unassembled WGS sequence"/>
</dbReference>
<keyword evidence="1" id="KW-0333">Golgi apparatus</keyword>
<dbReference type="Pfam" id="PF01602">
    <property type="entry name" value="Adaptin_N"/>
    <property type="match status" value="1"/>
</dbReference>
<organism evidence="3 4">
    <name type="scientific">Hanseniaspora guilliermondii</name>
    <dbReference type="NCBI Taxonomy" id="56406"/>
    <lineage>
        <taxon>Eukaryota</taxon>
        <taxon>Fungi</taxon>
        <taxon>Dikarya</taxon>
        <taxon>Ascomycota</taxon>
        <taxon>Saccharomycotina</taxon>
        <taxon>Saccharomycetes</taxon>
        <taxon>Saccharomycodales</taxon>
        <taxon>Saccharomycodaceae</taxon>
        <taxon>Hanseniaspora</taxon>
    </lineage>
</organism>
<dbReference type="VEuPathDB" id="FungiDB:HGUI_00482"/>
<dbReference type="GO" id="GO:0006888">
    <property type="term" value="P:endoplasmic reticulum to Golgi vesicle-mediated transport"/>
    <property type="evidence" value="ECO:0007669"/>
    <property type="project" value="EnsemblFungi"/>
</dbReference>
<keyword evidence="1" id="KW-0963">Cytoplasm</keyword>
<dbReference type="GO" id="GO:0000139">
    <property type="term" value="C:Golgi membrane"/>
    <property type="evidence" value="ECO:0007669"/>
    <property type="project" value="UniProtKB-SubCell"/>
</dbReference>
<dbReference type="InterPro" id="IPR016024">
    <property type="entry name" value="ARM-type_fold"/>
</dbReference>
<dbReference type="SUPFAM" id="SSF48371">
    <property type="entry name" value="ARM repeat"/>
    <property type="match status" value="1"/>
</dbReference>
<feature type="domain" description="Clathrin/coatomer adaptor adaptin-like N-terminal" evidence="2">
    <location>
        <begin position="17"/>
        <end position="562"/>
    </location>
</feature>
<keyword evidence="1" id="KW-0813">Transport</keyword>
<dbReference type="InterPro" id="IPR011989">
    <property type="entry name" value="ARM-like"/>
</dbReference>
<comment type="similarity">
    <text evidence="1">Belongs to the COPG family.</text>
</comment>
<dbReference type="GO" id="GO:0009306">
    <property type="term" value="P:protein secretion"/>
    <property type="evidence" value="ECO:0007669"/>
    <property type="project" value="TreeGrafter"/>
</dbReference>
<keyword evidence="4" id="KW-1185">Reference proteome</keyword>
<evidence type="ECO:0000259" key="2">
    <source>
        <dbReference type="Pfam" id="PF01602"/>
    </source>
</evidence>
<proteinExistence type="inferred from homology"/>
<comment type="function">
    <text evidence="1">The coatomer is a cytosolic protein complex that binds to dilysine motifs and reversibly associates with Golgi non-clathrin-coated vesicles, which further mediate biosynthetic protein transport from the ER, via the Golgi up to the trans Golgi network. Coatomer complex is required for budding from Golgi membranes, and is essential for the retrograde Golgi-to-ER transport of dilysine-tagged proteins.</text>
</comment>
<gene>
    <name evidence="3" type="ORF">HGUI_00482</name>
</gene>
<comment type="subunit">
    <text evidence="1">Oligomeric complex.</text>
</comment>
<reference evidence="4" key="1">
    <citation type="submission" date="2016-11" db="EMBL/GenBank/DDBJ databases">
        <authorList>
            <person name="Guldener U."/>
        </authorList>
    </citation>
    <scope>NUCLEOTIDE SEQUENCE [LARGE SCALE GENOMIC DNA]</scope>
</reference>
<dbReference type="OrthoDB" id="1074925at2759"/>
<dbReference type="GO" id="GO:0006886">
    <property type="term" value="P:intracellular protein transport"/>
    <property type="evidence" value="ECO:0007669"/>
    <property type="project" value="InterPro"/>
</dbReference>
<keyword evidence="1" id="KW-0931">ER-Golgi transport</keyword>
<dbReference type="AlphaFoldDB" id="A0A1L0AUS5"/>
<dbReference type="GO" id="GO:0006891">
    <property type="term" value="P:intra-Golgi vesicle-mediated transport"/>
    <property type="evidence" value="ECO:0007669"/>
    <property type="project" value="TreeGrafter"/>
</dbReference>
<dbReference type="GO" id="GO:0006890">
    <property type="term" value="P:retrograde vesicle-mediated transport, Golgi to endoplasmic reticulum"/>
    <property type="evidence" value="ECO:0007669"/>
    <property type="project" value="EnsemblFungi"/>
</dbReference>
<evidence type="ECO:0000313" key="4">
    <source>
        <dbReference type="Proteomes" id="UP000183365"/>
    </source>
</evidence>
<dbReference type="PIRSF" id="PIRSF037093">
    <property type="entry name" value="Coatomer_gamma_subunit"/>
    <property type="match status" value="1"/>
</dbReference>
<protein>
    <recommendedName>
        <fullName evidence="1">Coatomer subunit gamma</fullName>
    </recommendedName>
</protein>
<keyword evidence="1" id="KW-0472">Membrane</keyword>
<keyword evidence="1" id="KW-0653">Protein transport</keyword>
<keyword evidence="1" id="KW-0968">Cytoplasmic vesicle</keyword>
<sequence length="775" mass="87755">MSAKTYKRFNDSEDSMAVFQDCLTTFNESPVNPNKCRKLLSKLYRLIINSVSYEPIFKPQEATSLFFSISKLFQHQDNDSLRQMVYLVIKELSSMSDDILMATASIMKDIQSQDSIIKPNAIRSLVRVLDSSTALTAERLLKSSIISSNNDISSAALVSAYHLLEISEPTSKRLINETVETIDSKKSNGKLPIKLPASDLNSEEFEKLQYYSAHNTHMSQYHSLALASSLKKNDEMGLLKLIKQCDPTTVDNPFARMEILRLCHRLVLKNSSKIDIILPYLDWSLNGSSTNNFIVLEGCKIIFNLKLRDMYPAAIDRLSYLINDRAISSKFAAVRLVSDYCHLLTPELANSIAADIEVLVNNENKSVSSYAISTLLKIGNSDNIESLVNGLKGSGMSDDFKIILIDSLAGLINRFPKVIVDFLLDGLKSHEGSNLLKNKIVDCLSILFENDSMNNTLDETFKINILESLCDFIEDCEYTDVLARVIYLLGEYGSKISIDSSVFVRHIYNRINLENSIIRAAAVTALAKFPNITEPLLKNIAKNDLDDEVRDRAVICVSTLNHQNDNLIPSVDPNNLIHSDRYLRILELRMNKYSEKNDFSNFDIPAEYEIDIKEIEADQDMKANLESNHLDEFTNEADESSQSADDGNINPSDSILEAKIRHKYTDLTESVLNEVTKSKKLTDSTSEFLISCQRFIFELNDNTEEILAFKIENTMDFPVQNIKILDDDNIIENIEPQEKVELLVKADNVVLENDKYWSLSFEVDDFEEIFEFNAL</sequence>